<evidence type="ECO:0000256" key="1">
    <source>
        <dbReference type="ARBA" id="ARBA00022679"/>
    </source>
</evidence>
<keyword evidence="2" id="KW-1185">Reference proteome</keyword>
<dbReference type="PROSITE" id="PS01045">
    <property type="entry name" value="SQUALEN_PHYTOEN_SYN_2"/>
    <property type="match status" value="1"/>
</dbReference>
<dbReference type="GO" id="GO:0045338">
    <property type="term" value="P:farnesyl diphosphate metabolic process"/>
    <property type="evidence" value="ECO:0007669"/>
    <property type="project" value="InterPro"/>
</dbReference>
<keyword evidence="1" id="KW-0808">Transferase</keyword>
<dbReference type="SFLD" id="SFLDS00005">
    <property type="entry name" value="Isoprenoid_Synthase_Type_I"/>
    <property type="match status" value="1"/>
</dbReference>
<dbReference type="Proteomes" id="UP000515154">
    <property type="component" value="Unplaced"/>
</dbReference>
<evidence type="ECO:0000313" key="3">
    <source>
        <dbReference type="RefSeq" id="XP_036356141.1"/>
    </source>
</evidence>
<protein>
    <submittedName>
        <fullName evidence="3">LOW QUALITY PROTEIN: squalene synthase-like</fullName>
    </submittedName>
</protein>
<dbReference type="InterPro" id="IPR008949">
    <property type="entry name" value="Isoprenoid_synthase_dom_sf"/>
</dbReference>
<dbReference type="Pfam" id="PF00494">
    <property type="entry name" value="SQS_PSY"/>
    <property type="match status" value="1"/>
</dbReference>
<dbReference type="PANTHER" id="PTHR11626:SF2">
    <property type="entry name" value="SQUALENE SYNTHASE"/>
    <property type="match status" value="1"/>
</dbReference>
<dbReference type="InterPro" id="IPR019845">
    <property type="entry name" value="Squalene/phytoene_synthase_CS"/>
</dbReference>
<evidence type="ECO:0000313" key="2">
    <source>
        <dbReference type="Proteomes" id="UP000515154"/>
    </source>
</evidence>
<dbReference type="PROSITE" id="PS01044">
    <property type="entry name" value="SQUALEN_PHYTOEN_SYN_1"/>
    <property type="match status" value="1"/>
</dbReference>
<reference evidence="3" key="1">
    <citation type="submission" date="2025-08" db="UniProtKB">
        <authorList>
            <consortium name="RefSeq"/>
        </authorList>
    </citation>
    <scope>IDENTIFICATION</scope>
</reference>
<proteinExistence type="predicted"/>
<dbReference type="InterPro" id="IPR002060">
    <property type="entry name" value="Squ/phyt_synthse"/>
</dbReference>
<dbReference type="RefSeq" id="XP_036356141.1">
    <property type="nucleotide sequence ID" value="XM_036500248.1"/>
</dbReference>
<organism evidence="2 3">
    <name type="scientific">Octopus sinensis</name>
    <name type="common">East Asian common octopus</name>
    <dbReference type="NCBI Taxonomy" id="2607531"/>
    <lineage>
        <taxon>Eukaryota</taxon>
        <taxon>Metazoa</taxon>
        <taxon>Spiralia</taxon>
        <taxon>Lophotrochozoa</taxon>
        <taxon>Mollusca</taxon>
        <taxon>Cephalopoda</taxon>
        <taxon>Coleoidea</taxon>
        <taxon>Octopodiformes</taxon>
        <taxon>Octopoda</taxon>
        <taxon>Incirrata</taxon>
        <taxon>Octopodidae</taxon>
        <taxon>Octopus</taxon>
    </lineage>
</organism>
<dbReference type="InterPro" id="IPR044844">
    <property type="entry name" value="Trans_IPPS_euk-type"/>
</dbReference>
<dbReference type="GO" id="GO:0051996">
    <property type="term" value="F:squalene synthase [NAD(P)H] activity"/>
    <property type="evidence" value="ECO:0007669"/>
    <property type="project" value="InterPro"/>
</dbReference>
<dbReference type="SFLD" id="SFLDG01018">
    <property type="entry name" value="Squalene/Phytoene_Synthase_Lik"/>
    <property type="match status" value="1"/>
</dbReference>
<dbReference type="AlphaFoldDB" id="A0A7E6EKJ9"/>
<name>A0A7E6EKJ9_9MOLL</name>
<dbReference type="SUPFAM" id="SSF48576">
    <property type="entry name" value="Terpenoid synthases"/>
    <property type="match status" value="1"/>
</dbReference>
<dbReference type="KEGG" id="osn:115232110"/>
<gene>
    <name evidence="3" type="primary">LOC115232110</name>
</gene>
<sequence length="325" mass="37410">MVSLSKLLECLFHPQDLFYMAKFRLGGSPLTPSFKGNISGDQKICFDLLAKTSRSFGGVIQSLNKELSLPVAIFYLVLRALDTIEDDTSIDLELRKVMLKEFPTRLSDPSFVYPQSNGSEILQMFPMLNLKFHVQISREYLLLDDSYRRVIVRVCEQMARGMCEYMDRGVNTLAEWDEYCYYVAGLVGMGLSALFVGVSGEDDRLNQKQLWNSMGLFLQKTNIIRDYAEDLSENRAFWPKEVMIYIFFRFGANMTPKYSYFVMAMATLERCFNNPDVLRRNVKIRRGETVAIIMGARDYDSARALLYKYIRSVRLMGGIPSLQVK</sequence>
<accession>A0A7E6EKJ9</accession>
<dbReference type="Gene3D" id="1.10.600.10">
    <property type="entry name" value="Farnesyl Diphosphate Synthase"/>
    <property type="match status" value="1"/>
</dbReference>
<dbReference type="PANTHER" id="PTHR11626">
    <property type="entry name" value="FARNESYL-DIPHOSPHATE FARNESYLTRANSFERASE"/>
    <property type="match status" value="1"/>
</dbReference>